<dbReference type="PANTHER" id="PTHR13457:SF1">
    <property type="entry name" value="HEAT REPEAT-CONTAINING PROTEIN 1"/>
    <property type="match status" value="1"/>
</dbReference>
<feature type="region of interest" description="Disordered" evidence="2">
    <location>
        <begin position="463"/>
        <end position="483"/>
    </location>
</feature>
<dbReference type="GO" id="GO:0032040">
    <property type="term" value="C:small-subunit processome"/>
    <property type="evidence" value="ECO:0007669"/>
    <property type="project" value="TreeGrafter"/>
</dbReference>
<keyword evidence="1" id="KW-0687">Ribonucleoprotein</keyword>
<keyword evidence="1" id="KW-0539">Nucleus</keyword>
<sequence length="605" mass="69581">MTSLSSQLQSLRTATAQHQTVERRHVSLLFAKKEAEALDRETVYNIGCAGLRKLKELDAEFAVKNDLFDESRLHFQRSMITSEENLILNEKIEKLLFLLSPYLQHFACQQIVKNTVSSTHSLITRLGDHLNRGIQLVGEEFLEKKCHMLFTFYTKLLIAVLEESPKIDDVLLAKIIPLIAIGLKAVLKTLRNEQKVWSTLKSYREKTDLTPVLKPLWATLFSIANEESYEADHKQCLHALRETSEPENLHGPQAAIFLTKLLQYPELRLLYENKKFCKHVYSMVARFSDQWEEICTEWTSRDENVLACIVQRYDLGPLMMVHARSEAKKKRPRRRSNSMRKSVCGVEVKDKSEGKGALERAEEMALSSEFARRLEFAGDPMRKAREWISKEKWDKVGWAFDEMSSRNSYFADKVNEDIEAFILDVIHVAVTNAKCPVFDKAHSALAEANLRNDFLVGLLSRNETTEPSPKKPKTTKIQESLSETFKNETREEYEKRVSFVIDMLHSRVKPIVNAEMFHALFTLLKEYIMRRCKPLHYTCDKLTNQNAYIASFCARWQRSAADAGKRSAEQDAFDDFALELCAGLDPVHQALIQKIPKLPCLSHGM</sequence>
<comment type="subcellular location">
    <subcellularLocation>
        <location evidence="1">Nucleus</location>
        <location evidence="1">Nucleolus</location>
    </subcellularLocation>
</comment>
<dbReference type="GO" id="GO:0045943">
    <property type="term" value="P:positive regulation of transcription by RNA polymerase I"/>
    <property type="evidence" value="ECO:0007669"/>
    <property type="project" value="TreeGrafter"/>
</dbReference>
<dbReference type="InterPro" id="IPR040191">
    <property type="entry name" value="UTP10"/>
</dbReference>
<evidence type="ECO:0000313" key="3">
    <source>
        <dbReference type="EMBL" id="PIO74062.1"/>
    </source>
</evidence>
<evidence type="ECO:0000313" key="4">
    <source>
        <dbReference type="Proteomes" id="UP000230423"/>
    </source>
</evidence>
<evidence type="ECO:0000256" key="1">
    <source>
        <dbReference type="RuleBase" id="RU367065"/>
    </source>
</evidence>
<dbReference type="GO" id="GO:0030515">
    <property type="term" value="F:snoRNA binding"/>
    <property type="evidence" value="ECO:0007669"/>
    <property type="project" value="TreeGrafter"/>
</dbReference>
<keyword evidence="4" id="KW-1185">Reference proteome</keyword>
<organism evidence="3 4">
    <name type="scientific">Teladorsagia circumcincta</name>
    <name type="common">Brown stomach worm</name>
    <name type="synonym">Ostertagia circumcincta</name>
    <dbReference type="NCBI Taxonomy" id="45464"/>
    <lineage>
        <taxon>Eukaryota</taxon>
        <taxon>Metazoa</taxon>
        <taxon>Ecdysozoa</taxon>
        <taxon>Nematoda</taxon>
        <taxon>Chromadorea</taxon>
        <taxon>Rhabditida</taxon>
        <taxon>Rhabditina</taxon>
        <taxon>Rhabditomorpha</taxon>
        <taxon>Strongyloidea</taxon>
        <taxon>Trichostrongylidae</taxon>
        <taxon>Teladorsagia</taxon>
    </lineage>
</organism>
<protein>
    <recommendedName>
        <fullName evidence="1">HEAT repeat-containing protein 1</fullName>
    </recommendedName>
</protein>
<dbReference type="GO" id="GO:0030686">
    <property type="term" value="C:90S preribosome"/>
    <property type="evidence" value="ECO:0007669"/>
    <property type="project" value="TreeGrafter"/>
</dbReference>
<proteinExistence type="inferred from homology"/>
<dbReference type="OrthoDB" id="31183at2759"/>
<comment type="similarity">
    <text evidence="1">Belongs to the HEATR1/UTP10 family.</text>
</comment>
<evidence type="ECO:0000256" key="2">
    <source>
        <dbReference type="SAM" id="MobiDB-lite"/>
    </source>
</evidence>
<dbReference type="GO" id="GO:0000462">
    <property type="term" value="P:maturation of SSU-rRNA from tricistronic rRNA transcript (SSU-rRNA, 5.8S rRNA, LSU-rRNA)"/>
    <property type="evidence" value="ECO:0007669"/>
    <property type="project" value="TreeGrafter"/>
</dbReference>
<keyword evidence="1" id="KW-0690">Ribosome biogenesis</keyword>
<reference evidence="3 4" key="1">
    <citation type="submission" date="2015-09" db="EMBL/GenBank/DDBJ databases">
        <title>Draft genome of the parasitic nematode Teladorsagia circumcincta isolate WARC Sus (inbred).</title>
        <authorList>
            <person name="Mitreva M."/>
        </authorList>
    </citation>
    <scope>NUCLEOTIDE SEQUENCE [LARGE SCALE GENOMIC DNA]</scope>
    <source>
        <strain evidence="3 4">S</strain>
    </source>
</reference>
<dbReference type="PANTHER" id="PTHR13457">
    <property type="entry name" value="BAP28"/>
    <property type="match status" value="1"/>
</dbReference>
<dbReference type="EMBL" id="KZ345339">
    <property type="protein sequence ID" value="PIO74062.1"/>
    <property type="molecule type" value="Genomic_DNA"/>
</dbReference>
<dbReference type="Proteomes" id="UP000230423">
    <property type="component" value="Unassembled WGS sequence"/>
</dbReference>
<accession>A0A2G9UWF9</accession>
<comment type="function">
    <text evidence="1">Involved in nucleolar processing of pre-18S ribosomal RNA.</text>
</comment>
<keyword evidence="1" id="KW-0698">rRNA processing</keyword>
<name>A0A2G9UWF9_TELCI</name>
<gene>
    <name evidence="3" type="ORF">TELCIR_03934</name>
</gene>
<dbReference type="AlphaFoldDB" id="A0A2G9UWF9"/>
<dbReference type="GO" id="GO:0034455">
    <property type="term" value="C:t-UTP complex"/>
    <property type="evidence" value="ECO:0007669"/>
    <property type="project" value="TreeGrafter"/>
</dbReference>